<dbReference type="RefSeq" id="WP_011149030.1">
    <property type="nucleotide sequence ID" value="NC_005128.1"/>
</dbReference>
<evidence type="ECO:0000313" key="1">
    <source>
        <dbReference type="EMBL" id="BAC97778.1"/>
    </source>
</evidence>
<sequence>MEFHRATDGYEATRKDGQVIRISKSECNKLWVVRYDNDFYGDNTAFAKTKRELVGQENRIERML</sequence>
<dbReference type="HOGENOM" id="CLU_2866682_0_0_6"/>
<protein>
    <submittedName>
        <fullName evidence="1">Uncharacterized protein</fullName>
    </submittedName>
</protein>
<reference evidence="1 2" key="1">
    <citation type="journal article" date="2003" name="Genome Res.">
        <title>Comparative genome analysis of Vibrio vulnificus, a marine pathogen.</title>
        <authorList>
            <person name="Chen C.Y."/>
            <person name="Wu K.M."/>
            <person name="Chang Y.C."/>
            <person name="Chang C.H."/>
            <person name="Tsai H.C."/>
            <person name="Liao T.L."/>
            <person name="Liu Y.M."/>
            <person name="Chen H.J."/>
            <person name="Shen A.B."/>
            <person name="Li J.C."/>
            <person name="Su T.L."/>
            <person name="Shao C.P."/>
            <person name="Lee C.T."/>
            <person name="Hor L.I."/>
            <person name="Tsai S.F."/>
        </authorList>
    </citation>
    <scope>NUCLEOTIDE SEQUENCE [LARGE SCALE GENOMIC DNA]</scope>
    <source>
        <strain evidence="1 2">YJ016</strain>
        <plasmid evidence="1">pYJ016</plasmid>
    </source>
</reference>
<dbReference type="KEGG" id="vvy:VVP55"/>
<organism evidence="1 2">
    <name type="scientific">Vibrio vulnificus (strain YJ016)</name>
    <dbReference type="NCBI Taxonomy" id="196600"/>
    <lineage>
        <taxon>Bacteria</taxon>
        <taxon>Pseudomonadati</taxon>
        <taxon>Pseudomonadota</taxon>
        <taxon>Gammaproteobacteria</taxon>
        <taxon>Vibrionales</taxon>
        <taxon>Vibrionaceae</taxon>
        <taxon>Vibrio</taxon>
    </lineage>
</organism>
<dbReference type="Proteomes" id="UP000002675">
    <property type="component" value="Plasmid pYJ016"/>
</dbReference>
<evidence type="ECO:0000313" key="2">
    <source>
        <dbReference type="Proteomes" id="UP000002675"/>
    </source>
</evidence>
<gene>
    <name evidence="1" type="ordered locus">VVP55</name>
</gene>
<dbReference type="AlphaFoldDB" id="Q7MBI8"/>
<name>Q7MBI8_VIBVY</name>
<geneLocation type="plasmid" evidence="1 2">
    <name>pYJ016</name>
</geneLocation>
<proteinExistence type="predicted"/>
<dbReference type="EMBL" id="AP005352">
    <property type="protein sequence ID" value="BAC97778.1"/>
    <property type="molecule type" value="Genomic_DNA"/>
</dbReference>
<keyword evidence="1" id="KW-0614">Plasmid</keyword>
<accession>Q7MBI8</accession>